<proteinExistence type="predicted"/>
<keyword evidence="1" id="KW-0472">Membrane</keyword>
<reference evidence="2 3" key="1">
    <citation type="journal article" date="2013" name="ISME J.">
        <title>A metabolic model for members of the genus Tetrasphaera involved in enhanced biological phosphorus removal.</title>
        <authorList>
            <person name="Kristiansen R."/>
            <person name="Nguyen H.T.T."/>
            <person name="Saunders A.M."/>
            <person name="Nielsen J.L."/>
            <person name="Wimmer R."/>
            <person name="Le V.Q."/>
            <person name="McIlroy S.J."/>
            <person name="Petrovski S."/>
            <person name="Seviour R.J."/>
            <person name="Calteau A."/>
            <person name="Nielsen K.L."/>
            <person name="Nielsen P.H."/>
        </authorList>
    </citation>
    <scope>NUCLEOTIDE SEQUENCE [LARGE SCALE GENOMIC DNA]</scope>
    <source>
        <strain evidence="2 3">T1-X7</strain>
    </source>
</reference>
<keyword evidence="1" id="KW-0812">Transmembrane</keyword>
<feature type="transmembrane region" description="Helical" evidence="1">
    <location>
        <begin position="92"/>
        <end position="114"/>
    </location>
</feature>
<keyword evidence="3" id="KW-1185">Reference proteome</keyword>
<comment type="caution">
    <text evidence="2">The sequence shown here is derived from an EMBL/GenBank/DDBJ whole genome shotgun (WGS) entry which is preliminary data.</text>
</comment>
<feature type="transmembrane region" description="Helical" evidence="1">
    <location>
        <begin position="66"/>
        <end position="85"/>
    </location>
</feature>
<evidence type="ECO:0008006" key="4">
    <source>
        <dbReference type="Google" id="ProtNLM"/>
    </source>
</evidence>
<evidence type="ECO:0000256" key="1">
    <source>
        <dbReference type="SAM" id="Phobius"/>
    </source>
</evidence>
<dbReference type="STRING" id="1194083.BN12_2570005"/>
<feature type="transmembrane region" description="Helical" evidence="1">
    <location>
        <begin position="6"/>
        <end position="25"/>
    </location>
</feature>
<feature type="transmembrane region" description="Helical" evidence="1">
    <location>
        <begin position="34"/>
        <end position="54"/>
    </location>
</feature>
<name>A0A077LYZ9_9MICO</name>
<evidence type="ECO:0000313" key="2">
    <source>
        <dbReference type="EMBL" id="CCH78132.1"/>
    </source>
</evidence>
<dbReference type="EMBL" id="CAJB01000176">
    <property type="protein sequence ID" value="CCH78132.1"/>
    <property type="molecule type" value="Genomic_DNA"/>
</dbReference>
<protein>
    <recommendedName>
        <fullName evidence="4">Integral membrane protein</fullName>
    </recommendedName>
</protein>
<accession>A0A077LYZ9</accession>
<sequence length="119" mass="12833">MLAPLSTAIVALSVGTLFLAVYYAIRERLINDGVLAILGILEVALLVQVVYGMTHLGRLAEEKATFTAYLLTLPFLPPFTALLAIKEKSRWAMVTIAVGAGAVAVMTVRLGQIWTEHGH</sequence>
<dbReference type="Proteomes" id="UP000035721">
    <property type="component" value="Unassembled WGS sequence"/>
</dbReference>
<organism evidence="2 3">
    <name type="scientific">Nostocoides japonicum T1-X7</name>
    <dbReference type="NCBI Taxonomy" id="1194083"/>
    <lineage>
        <taxon>Bacteria</taxon>
        <taxon>Bacillati</taxon>
        <taxon>Actinomycetota</taxon>
        <taxon>Actinomycetes</taxon>
        <taxon>Micrococcales</taxon>
        <taxon>Intrasporangiaceae</taxon>
        <taxon>Nostocoides</taxon>
    </lineage>
</organism>
<gene>
    <name evidence="2" type="ORF">BN12_2570005</name>
</gene>
<dbReference type="OrthoDB" id="3828660at2"/>
<dbReference type="RefSeq" id="WP_048555100.1">
    <property type="nucleotide sequence ID" value="NZ_HF570958.1"/>
</dbReference>
<evidence type="ECO:0000313" key="3">
    <source>
        <dbReference type="Proteomes" id="UP000035721"/>
    </source>
</evidence>
<dbReference type="AlphaFoldDB" id="A0A077LYZ9"/>
<keyword evidence="1" id="KW-1133">Transmembrane helix</keyword>